<dbReference type="PANTHER" id="PTHR11142">
    <property type="entry name" value="PSEUDOURIDYLATE SYNTHASE"/>
    <property type="match status" value="1"/>
</dbReference>
<comment type="catalytic activity">
    <reaction evidence="4 7">
        <text>uridine(38/39/40) in tRNA = pseudouridine(38/39/40) in tRNA</text>
        <dbReference type="Rhea" id="RHEA:22376"/>
        <dbReference type="Rhea" id="RHEA-COMP:10085"/>
        <dbReference type="Rhea" id="RHEA-COMP:10087"/>
        <dbReference type="ChEBI" id="CHEBI:65314"/>
        <dbReference type="ChEBI" id="CHEBI:65315"/>
        <dbReference type="EC" id="5.4.99.12"/>
    </reaction>
</comment>
<evidence type="ECO:0000256" key="5">
    <source>
        <dbReference type="PIRSR" id="PIRSR001430-1"/>
    </source>
</evidence>
<dbReference type="Gene3D" id="3.30.70.660">
    <property type="entry name" value="Pseudouridine synthase I, catalytic domain, C-terminal subdomain"/>
    <property type="match status" value="1"/>
</dbReference>
<comment type="function">
    <text evidence="4">Formation of pseudouridine at positions 38, 39 and 40 in the anticodon stem and loop of transfer RNAs.</text>
</comment>
<dbReference type="GO" id="GO:0031119">
    <property type="term" value="P:tRNA pseudouridine synthesis"/>
    <property type="evidence" value="ECO:0007669"/>
    <property type="project" value="UniProtKB-UniRule"/>
</dbReference>
<dbReference type="InterPro" id="IPR020103">
    <property type="entry name" value="PsdUridine_synth_cat_dom_sf"/>
</dbReference>
<dbReference type="InterPro" id="IPR020097">
    <property type="entry name" value="PsdUridine_synth_TruA_a/b_dom"/>
</dbReference>
<evidence type="ECO:0000256" key="6">
    <source>
        <dbReference type="PIRSR" id="PIRSR001430-2"/>
    </source>
</evidence>
<feature type="domain" description="Pseudouridine synthase I TruA alpha/beta" evidence="8">
    <location>
        <begin position="6"/>
        <end position="105"/>
    </location>
</feature>
<protein>
    <recommendedName>
        <fullName evidence="4">tRNA pseudouridine synthase A</fullName>
        <ecNumber evidence="4">5.4.99.12</ecNumber>
    </recommendedName>
    <alternativeName>
        <fullName evidence="4">tRNA pseudouridine(38-40) synthase</fullName>
    </alternativeName>
    <alternativeName>
        <fullName evidence="4">tRNA pseudouridylate synthase I</fullName>
    </alternativeName>
    <alternativeName>
        <fullName evidence="4">tRNA-uridine isomerase I</fullName>
    </alternativeName>
</protein>
<dbReference type="CDD" id="cd02570">
    <property type="entry name" value="PseudoU_synth_EcTruA"/>
    <property type="match status" value="1"/>
</dbReference>
<evidence type="ECO:0000256" key="3">
    <source>
        <dbReference type="ARBA" id="ARBA00023235"/>
    </source>
</evidence>
<dbReference type="EC" id="5.4.99.12" evidence="4"/>
<keyword evidence="10" id="KW-1185">Reference proteome</keyword>
<keyword evidence="2 4" id="KW-0819">tRNA processing</keyword>
<comment type="caution">
    <text evidence="4">Lacks conserved residue(s) required for the propagation of feature annotation.</text>
</comment>
<dbReference type="NCBIfam" id="TIGR00071">
    <property type="entry name" value="hisT_truA"/>
    <property type="match status" value="1"/>
</dbReference>
<dbReference type="STRING" id="1577792.QX51_01215"/>
<dbReference type="InterPro" id="IPR001406">
    <property type="entry name" value="PsdUridine_synth_TruA"/>
</dbReference>
<evidence type="ECO:0000256" key="2">
    <source>
        <dbReference type="ARBA" id="ARBA00022694"/>
    </source>
</evidence>
<comment type="subunit">
    <text evidence="4">Homodimer.</text>
</comment>
<gene>
    <name evidence="4" type="primary">truA</name>
    <name evidence="9" type="ORF">QX51_01215</name>
</gene>
<evidence type="ECO:0000313" key="9">
    <source>
        <dbReference type="EMBL" id="KHS58709.1"/>
    </source>
</evidence>
<comment type="caution">
    <text evidence="9">The sequence shown here is derived from an EMBL/GenBank/DDBJ whole genome shotgun (WGS) entry which is preliminary data.</text>
</comment>
<dbReference type="RefSeq" id="WP_039678084.1">
    <property type="nucleotide sequence ID" value="NZ_JAWGXO010000022.1"/>
</dbReference>
<dbReference type="Proteomes" id="UP000031189">
    <property type="component" value="Unassembled WGS sequence"/>
</dbReference>
<dbReference type="GO" id="GO:0160147">
    <property type="term" value="F:tRNA pseudouridine(38-40) synthase activity"/>
    <property type="evidence" value="ECO:0007669"/>
    <property type="project" value="UniProtKB-EC"/>
</dbReference>
<organism evidence="9 10">
    <name type="scientific">Terrisporobacter othiniensis</name>
    <dbReference type="NCBI Taxonomy" id="1577792"/>
    <lineage>
        <taxon>Bacteria</taxon>
        <taxon>Bacillati</taxon>
        <taxon>Bacillota</taxon>
        <taxon>Clostridia</taxon>
        <taxon>Peptostreptococcales</taxon>
        <taxon>Peptostreptococcaceae</taxon>
        <taxon>Terrisporobacter</taxon>
    </lineage>
</organism>
<dbReference type="PIRSF" id="PIRSF001430">
    <property type="entry name" value="tRNA_psdUrid_synth"/>
    <property type="match status" value="1"/>
</dbReference>
<dbReference type="Pfam" id="PF01416">
    <property type="entry name" value="PseudoU_synth_1"/>
    <property type="match status" value="2"/>
</dbReference>
<dbReference type="InterPro" id="IPR020095">
    <property type="entry name" value="PsdUridine_synth_TruA_C"/>
</dbReference>
<dbReference type="HAMAP" id="MF_00171">
    <property type="entry name" value="TruA"/>
    <property type="match status" value="1"/>
</dbReference>
<accession>A0A0B3W0R8</accession>
<evidence type="ECO:0000313" key="10">
    <source>
        <dbReference type="Proteomes" id="UP000031189"/>
    </source>
</evidence>
<comment type="similarity">
    <text evidence="1 4 7">Belongs to the tRNA pseudouridine synthase TruA family.</text>
</comment>
<keyword evidence="3 4" id="KW-0413">Isomerase</keyword>
<evidence type="ECO:0000256" key="1">
    <source>
        <dbReference type="ARBA" id="ARBA00009375"/>
    </source>
</evidence>
<sequence length="245" mass="28127">MRNIKMIVQYDGSNFKGFQRLKDNDNTVQGKIEDVLNKLTNESIEIIGSGRTDMGVHAMGQVVNFKTDCSESVEKIQKYLYKYLPESIVIKDIEEVNDRFHSRYNAKSKVYLYKIDNNKFHNPFFRKYTAHITKKLNLDLMKEASTYLIGEHDFSSFASSKSKKKSHVRTIESIDIVEKNNMIEIYVKGDGFLYNMVRIIVGTLIDAGLGKIKPTAVKEILEAKDRKVASETAPAKGLYLFKVQY</sequence>
<feature type="binding site" evidence="4 6">
    <location>
        <position position="111"/>
    </location>
    <ligand>
        <name>substrate</name>
    </ligand>
</feature>
<dbReference type="InterPro" id="IPR020094">
    <property type="entry name" value="TruA/RsuA/RluB/E/F_N"/>
</dbReference>
<dbReference type="EMBL" id="JWHR01000015">
    <property type="protein sequence ID" value="KHS58709.1"/>
    <property type="molecule type" value="Genomic_DNA"/>
</dbReference>
<name>A0A0B3W0R8_9FIRM</name>
<proteinExistence type="inferred from homology"/>
<dbReference type="Gene3D" id="3.30.70.580">
    <property type="entry name" value="Pseudouridine synthase I, catalytic domain, N-terminal subdomain"/>
    <property type="match status" value="1"/>
</dbReference>
<evidence type="ECO:0000256" key="4">
    <source>
        <dbReference type="HAMAP-Rule" id="MF_00171"/>
    </source>
</evidence>
<dbReference type="FunFam" id="3.30.70.580:FF:000001">
    <property type="entry name" value="tRNA pseudouridine synthase A"/>
    <property type="match status" value="1"/>
</dbReference>
<dbReference type="PANTHER" id="PTHR11142:SF22">
    <property type="entry name" value="TRNA PSEUDOURIDINE SYNTHASE A 2"/>
    <property type="match status" value="1"/>
</dbReference>
<dbReference type="GO" id="GO:0003723">
    <property type="term" value="F:RNA binding"/>
    <property type="evidence" value="ECO:0007669"/>
    <property type="project" value="InterPro"/>
</dbReference>
<evidence type="ECO:0000256" key="7">
    <source>
        <dbReference type="RuleBase" id="RU003792"/>
    </source>
</evidence>
<reference evidence="9 10" key="1">
    <citation type="submission" date="2014-12" db="EMBL/GenBank/DDBJ databases">
        <title>Draft genome sequence of Terrisporobacter sp. 08-306576, isolated from the blood culture of a bacteremia patient.</title>
        <authorList>
            <person name="Lund L.C."/>
            <person name="Sydenham T.V."/>
            <person name="Hogh S.V."/>
            <person name="Skov M.N."/>
            <person name="Kemp M."/>
            <person name="Justesen U.S."/>
        </authorList>
    </citation>
    <scope>NUCLEOTIDE SEQUENCE [LARGE SCALE GENOMIC DNA]</scope>
    <source>
        <strain evidence="9 10">08-306576</strain>
    </source>
</reference>
<feature type="domain" description="Pseudouridine synthase I TruA alpha/beta" evidence="8">
    <location>
        <begin position="144"/>
        <end position="245"/>
    </location>
</feature>
<dbReference type="SUPFAM" id="SSF55120">
    <property type="entry name" value="Pseudouridine synthase"/>
    <property type="match status" value="1"/>
</dbReference>
<dbReference type="AlphaFoldDB" id="A0A0B3W0R8"/>
<evidence type="ECO:0000259" key="8">
    <source>
        <dbReference type="Pfam" id="PF01416"/>
    </source>
</evidence>
<feature type="active site" description="Nucleophile" evidence="4 5">
    <location>
        <position position="53"/>
    </location>
</feature>
<dbReference type="OrthoDB" id="9811823at2"/>